<dbReference type="GO" id="GO:0006366">
    <property type="term" value="P:transcription by RNA polymerase II"/>
    <property type="evidence" value="ECO:0007669"/>
    <property type="project" value="EnsemblFungi"/>
</dbReference>
<proteinExistence type="predicted"/>
<dbReference type="Proteomes" id="UP000094112">
    <property type="component" value="Unassembled WGS sequence"/>
</dbReference>
<evidence type="ECO:0000256" key="1">
    <source>
        <dbReference type="ARBA" id="ARBA00004123"/>
    </source>
</evidence>
<evidence type="ECO:0000313" key="6">
    <source>
        <dbReference type="EMBL" id="ODQ58333.1"/>
    </source>
</evidence>
<dbReference type="GO" id="GO:0003713">
    <property type="term" value="F:transcription coactivator activity"/>
    <property type="evidence" value="ECO:0007669"/>
    <property type="project" value="EnsemblFungi"/>
</dbReference>
<protein>
    <recommendedName>
        <fullName evidence="8">Transcriptional coactivator HFI1/ADA1</fullName>
    </recommendedName>
</protein>
<dbReference type="GO" id="GO:0046695">
    <property type="term" value="C:SLIK (SAGA-like) complex"/>
    <property type="evidence" value="ECO:0007669"/>
    <property type="project" value="EnsemblFungi"/>
</dbReference>
<reference evidence="6 7" key="1">
    <citation type="journal article" date="2016" name="Proc. Natl. Acad. Sci. U.S.A.">
        <title>Comparative genomics of biotechnologically important yeasts.</title>
        <authorList>
            <person name="Riley R."/>
            <person name="Haridas S."/>
            <person name="Wolfe K.H."/>
            <person name="Lopes M.R."/>
            <person name="Hittinger C.T."/>
            <person name="Goeker M."/>
            <person name="Salamov A.A."/>
            <person name="Wisecaver J.H."/>
            <person name="Long T.M."/>
            <person name="Calvey C.H."/>
            <person name="Aerts A.L."/>
            <person name="Barry K.W."/>
            <person name="Choi C."/>
            <person name="Clum A."/>
            <person name="Coughlan A.Y."/>
            <person name="Deshpande S."/>
            <person name="Douglass A.P."/>
            <person name="Hanson S.J."/>
            <person name="Klenk H.-P."/>
            <person name="LaButti K.M."/>
            <person name="Lapidus A."/>
            <person name="Lindquist E.A."/>
            <person name="Lipzen A.M."/>
            <person name="Meier-Kolthoff J.P."/>
            <person name="Ohm R.A."/>
            <person name="Otillar R.P."/>
            <person name="Pangilinan J.L."/>
            <person name="Peng Y."/>
            <person name="Rokas A."/>
            <person name="Rosa C.A."/>
            <person name="Scheuner C."/>
            <person name="Sibirny A.A."/>
            <person name="Slot J.C."/>
            <person name="Stielow J.B."/>
            <person name="Sun H."/>
            <person name="Kurtzman C.P."/>
            <person name="Blackwell M."/>
            <person name="Grigoriev I.V."/>
            <person name="Jeffries T.W."/>
        </authorList>
    </citation>
    <scope>NUCLEOTIDE SEQUENCE [LARGE SCALE GENOMIC DNA]</scope>
    <source>
        <strain evidence="7">ATCC 58044 / CBS 1984 / NCYC 433 / NRRL Y-366-8</strain>
    </source>
</reference>
<feature type="region of interest" description="Disordered" evidence="5">
    <location>
        <begin position="120"/>
        <end position="146"/>
    </location>
</feature>
<feature type="region of interest" description="Disordered" evidence="5">
    <location>
        <begin position="1"/>
        <end position="24"/>
    </location>
</feature>
<organism evidence="6 7">
    <name type="scientific">Wickerhamomyces anomalus (strain ATCC 58044 / CBS 1984 / NCYC 433 / NRRL Y-366-8)</name>
    <name type="common">Yeast</name>
    <name type="synonym">Hansenula anomala</name>
    <dbReference type="NCBI Taxonomy" id="683960"/>
    <lineage>
        <taxon>Eukaryota</taxon>
        <taxon>Fungi</taxon>
        <taxon>Dikarya</taxon>
        <taxon>Ascomycota</taxon>
        <taxon>Saccharomycotina</taxon>
        <taxon>Saccharomycetes</taxon>
        <taxon>Phaffomycetales</taxon>
        <taxon>Wickerhamomycetaceae</taxon>
        <taxon>Wickerhamomyces</taxon>
    </lineage>
</organism>
<dbReference type="GO" id="GO:0005634">
    <property type="term" value="C:nucleus"/>
    <property type="evidence" value="ECO:0007669"/>
    <property type="project" value="UniProtKB-SubCell"/>
</dbReference>
<dbReference type="AlphaFoldDB" id="A0A1E3NYX2"/>
<sequence>MSEISSAKIASPLPVSSNTTTPTIQQNTIETTPNAKNGGIKANANSLSKRIEVENLAKEFQKKLGNNWDKYQSTISAFLVGKLSRKELTNVLDELLTDSKMVRMHNQLLLANLANSLRDGPNSASANSGFGGAGLNKRKKDGRVKASSQYEKLKKDIMGLPIRERRRIKSITRDSGKRSMANSALTLTRQSLLPKIPYVSDKDKAVTGNTVEWTQDISHGIQTLLSTETFTLPDNENLKSRMLGIAREHGLTGNLDKNVVEFTYLGLETYLKGMIEQAIDTVRYRKQKYAADDVLDTSNPKEPLKRKRQRKVTLTNEDMVDTFNLFPYLIEPGGPVYRLHDTQLHDDTYVEEKTAIDSILKPRSEVFKTPLIAKPHQSPLLQQKHAEKPSPSQQPETNETKVKTENGIDAQINDNKENGKKDEAQPENTSTPNKPPVANGTNDSVNSNVGSKDELNWLIYDILST</sequence>
<dbReference type="GO" id="GO:0006325">
    <property type="term" value="P:chromatin organization"/>
    <property type="evidence" value="ECO:0007669"/>
    <property type="project" value="EnsemblFungi"/>
</dbReference>
<dbReference type="InterPro" id="IPR024738">
    <property type="entry name" value="Hfi1/Tada1"/>
</dbReference>
<accession>A0A1E3NYX2</accession>
<dbReference type="RefSeq" id="XP_019037540.1">
    <property type="nucleotide sequence ID" value="XM_019182590.1"/>
</dbReference>
<dbReference type="OrthoDB" id="10264870at2759"/>
<keyword evidence="7" id="KW-1185">Reference proteome</keyword>
<comment type="subcellular location">
    <subcellularLocation>
        <location evidence="1">Nucleus</location>
    </subcellularLocation>
</comment>
<name>A0A1E3NYX2_WICAA</name>
<evidence type="ECO:0000256" key="4">
    <source>
        <dbReference type="ARBA" id="ARBA00023242"/>
    </source>
</evidence>
<evidence type="ECO:0000256" key="2">
    <source>
        <dbReference type="ARBA" id="ARBA00023015"/>
    </source>
</evidence>
<feature type="region of interest" description="Disordered" evidence="5">
    <location>
        <begin position="377"/>
        <end position="452"/>
    </location>
</feature>
<feature type="compositionally biased region" description="Polar residues" evidence="5">
    <location>
        <begin position="439"/>
        <end position="450"/>
    </location>
</feature>
<dbReference type="CDD" id="cd22933">
    <property type="entry name" value="HFD_HFI1"/>
    <property type="match status" value="1"/>
</dbReference>
<dbReference type="Pfam" id="PF12767">
    <property type="entry name" value="SAGA-Tad1"/>
    <property type="match status" value="1"/>
</dbReference>
<dbReference type="GeneID" id="30199836"/>
<dbReference type="PANTHER" id="PTHR21277:SF5">
    <property type="entry name" value="TRANSCRIPTIONAL ADAPTER 1"/>
    <property type="match status" value="1"/>
</dbReference>
<dbReference type="STRING" id="683960.A0A1E3NYX2"/>
<dbReference type="GO" id="GO:0006357">
    <property type="term" value="P:regulation of transcription by RNA polymerase II"/>
    <property type="evidence" value="ECO:0007669"/>
    <property type="project" value="EnsemblFungi"/>
</dbReference>
<evidence type="ECO:0000256" key="5">
    <source>
        <dbReference type="SAM" id="MobiDB-lite"/>
    </source>
</evidence>
<keyword evidence="4" id="KW-0539">Nucleus</keyword>
<evidence type="ECO:0000313" key="7">
    <source>
        <dbReference type="Proteomes" id="UP000094112"/>
    </source>
</evidence>
<evidence type="ECO:0000256" key="3">
    <source>
        <dbReference type="ARBA" id="ARBA00023163"/>
    </source>
</evidence>
<dbReference type="PANTHER" id="PTHR21277">
    <property type="entry name" value="TRANSCRIPTIONAL ADAPTER 1"/>
    <property type="match status" value="1"/>
</dbReference>
<keyword evidence="2" id="KW-0805">Transcription regulation</keyword>
<dbReference type="EMBL" id="KV454212">
    <property type="protein sequence ID" value="ODQ58333.1"/>
    <property type="molecule type" value="Genomic_DNA"/>
</dbReference>
<keyword evidence="3" id="KW-0804">Transcription</keyword>
<evidence type="ECO:0008006" key="8">
    <source>
        <dbReference type="Google" id="ProtNLM"/>
    </source>
</evidence>
<feature type="non-terminal residue" evidence="6">
    <location>
        <position position="465"/>
    </location>
</feature>
<dbReference type="GO" id="GO:0000124">
    <property type="term" value="C:SAGA complex"/>
    <property type="evidence" value="ECO:0007669"/>
    <property type="project" value="EnsemblFungi"/>
</dbReference>
<feature type="compositionally biased region" description="Basic and acidic residues" evidence="5">
    <location>
        <begin position="414"/>
        <end position="424"/>
    </location>
</feature>
<gene>
    <name evidence="6" type="ORF">WICANDRAFT_45894</name>
</gene>